<accession>A0ABQ4P0P8</accession>
<gene>
    <name evidence="1" type="ORF">TUM3794_20700</name>
</gene>
<sequence length="204" mass="23340">MRTVHGKCFKALLRAQARYLIALRECITQKPKVGEYMFNMSPESVSMLCSLSESDWAEYVNSLNFWVLATRKDFSDSCLFEYWVKHLNTDEDIGVLINNRLPLSIKDNEKISLPVDFYKNQASLFEVVLRALFLSPSFSQGLLLLTPSVLNEVEANYFDFNTSHYYDSVPPLFLFNENIPLESFFDLSGNGISCVEHSLFSLSA</sequence>
<protein>
    <submittedName>
        <fullName evidence="1">Uncharacterized protein</fullName>
    </submittedName>
</protein>
<dbReference type="EMBL" id="BPEU01000013">
    <property type="protein sequence ID" value="GIU41080.1"/>
    <property type="molecule type" value="Genomic_DNA"/>
</dbReference>
<evidence type="ECO:0000313" key="2">
    <source>
        <dbReference type="Proteomes" id="UP000773469"/>
    </source>
</evidence>
<name>A0ABQ4P0P8_SHECO</name>
<dbReference type="Proteomes" id="UP000773469">
    <property type="component" value="Unassembled WGS sequence"/>
</dbReference>
<keyword evidence="2" id="KW-1185">Reference proteome</keyword>
<proteinExistence type="predicted"/>
<dbReference type="RefSeq" id="WP_220756948.1">
    <property type="nucleotide sequence ID" value="NZ_BPEU01000013.1"/>
</dbReference>
<reference evidence="1 2" key="1">
    <citation type="submission" date="2021-05" db="EMBL/GenBank/DDBJ databases">
        <title>Molecular characterization for Shewanella algae harboring chromosomal blaOXA-55-like strains isolated from clinical and environment sample.</title>
        <authorList>
            <person name="Ohama Y."/>
            <person name="Aoki K."/>
            <person name="Harada S."/>
            <person name="Moriya K."/>
            <person name="Ishii Y."/>
            <person name="Tateda K."/>
        </authorList>
    </citation>
    <scope>NUCLEOTIDE SEQUENCE [LARGE SCALE GENOMIC DNA]</scope>
    <source>
        <strain evidence="1 2">MBTL60-118</strain>
    </source>
</reference>
<comment type="caution">
    <text evidence="1">The sequence shown here is derived from an EMBL/GenBank/DDBJ whole genome shotgun (WGS) entry which is preliminary data.</text>
</comment>
<organism evidence="1 2">
    <name type="scientific">Shewanella colwelliana</name>
    <name type="common">Alteromonas colwelliana</name>
    <dbReference type="NCBI Taxonomy" id="23"/>
    <lineage>
        <taxon>Bacteria</taxon>
        <taxon>Pseudomonadati</taxon>
        <taxon>Pseudomonadota</taxon>
        <taxon>Gammaproteobacteria</taxon>
        <taxon>Alteromonadales</taxon>
        <taxon>Shewanellaceae</taxon>
        <taxon>Shewanella</taxon>
    </lineage>
</organism>
<evidence type="ECO:0000313" key="1">
    <source>
        <dbReference type="EMBL" id="GIU41080.1"/>
    </source>
</evidence>